<dbReference type="AlphaFoldDB" id="A0A4S8P272"/>
<dbReference type="PANTHER" id="PTHR43433:SF5">
    <property type="entry name" value="AB HYDROLASE-1 DOMAIN-CONTAINING PROTEIN"/>
    <property type="match status" value="1"/>
</dbReference>
<feature type="domain" description="AB hydrolase-1" evidence="1">
    <location>
        <begin position="23"/>
        <end position="131"/>
    </location>
</feature>
<name>A0A4S8P272_9ACTN</name>
<dbReference type="PANTHER" id="PTHR43433">
    <property type="entry name" value="HYDROLASE, ALPHA/BETA FOLD FAMILY PROTEIN"/>
    <property type="match status" value="1"/>
</dbReference>
<evidence type="ECO:0000313" key="2">
    <source>
        <dbReference type="EMBL" id="THV21714.1"/>
    </source>
</evidence>
<dbReference type="InterPro" id="IPR000073">
    <property type="entry name" value="AB_hydrolase_1"/>
</dbReference>
<dbReference type="SUPFAM" id="SSF53474">
    <property type="entry name" value="alpha/beta-Hydrolases"/>
    <property type="match status" value="1"/>
</dbReference>
<reference evidence="2 3" key="1">
    <citation type="journal article" date="2018" name="Int. J. Syst. Evol. Microbiol.">
        <title>Glycomyces paridis sp. nov., isolated from the medicinal plant Paris polyphylla.</title>
        <authorList>
            <person name="Fang X.M."/>
            <person name="Bai J.L."/>
            <person name="Su J."/>
            <person name="Zhao L.L."/>
            <person name="Liu H.Y."/>
            <person name="Ma B.P."/>
            <person name="Zhang Y.Q."/>
            <person name="Yu L.Y."/>
        </authorList>
    </citation>
    <scope>NUCLEOTIDE SEQUENCE [LARGE SCALE GENOMIC DNA]</scope>
    <source>
        <strain evidence="2 3">CPCC 204357</strain>
    </source>
</reference>
<comment type="caution">
    <text evidence="2">The sequence shown here is derived from an EMBL/GenBank/DDBJ whole genome shotgun (WGS) entry which is preliminary data.</text>
</comment>
<dbReference type="Proteomes" id="UP000305792">
    <property type="component" value="Unassembled WGS sequence"/>
</dbReference>
<dbReference type="EMBL" id="STGX01000026">
    <property type="protein sequence ID" value="THV21714.1"/>
    <property type="molecule type" value="Genomic_DNA"/>
</dbReference>
<dbReference type="GO" id="GO:0046503">
    <property type="term" value="P:glycerolipid catabolic process"/>
    <property type="evidence" value="ECO:0007669"/>
    <property type="project" value="TreeGrafter"/>
</dbReference>
<organism evidence="2 3">
    <name type="scientific">Glycomyces paridis</name>
    <dbReference type="NCBI Taxonomy" id="2126555"/>
    <lineage>
        <taxon>Bacteria</taxon>
        <taxon>Bacillati</taxon>
        <taxon>Actinomycetota</taxon>
        <taxon>Actinomycetes</taxon>
        <taxon>Glycomycetales</taxon>
        <taxon>Glycomycetaceae</taxon>
        <taxon>Glycomyces</taxon>
    </lineage>
</organism>
<proteinExistence type="predicted"/>
<keyword evidence="3" id="KW-1185">Reference proteome</keyword>
<dbReference type="InterPro" id="IPR029058">
    <property type="entry name" value="AB_hydrolase_fold"/>
</dbReference>
<evidence type="ECO:0000259" key="1">
    <source>
        <dbReference type="Pfam" id="PF00561"/>
    </source>
</evidence>
<sequence>MTTGLLPVDGATIYFEQRGTGPLLLIAQSGEGDADRSVDLVNALQRDFTCLTYDRRGLSRSAADDPARVTIADHAEDAHRLLTHLADGPALMLGCSFGALIGLHLAADHPEQVRTLIAHEPVAPWLLPDAAAAAHRRELADLQQTHATDGLAAALPAIAASLGIDPASPTEPDLTPQPMNALRRANFAHFITNEFTAIRTDPGCRDRLNETTTRIIPAAGTTTPRTAFDHQAAAHLAELLDRPLTPPPGGHNGNLTHPRAWADHLRAEFSTR</sequence>
<dbReference type="OrthoDB" id="3210164at2"/>
<protein>
    <submittedName>
        <fullName evidence="2">Alpha/beta hydrolase</fullName>
    </submittedName>
</protein>
<dbReference type="GO" id="GO:0004806">
    <property type="term" value="F:triacylglycerol lipase activity"/>
    <property type="evidence" value="ECO:0007669"/>
    <property type="project" value="TreeGrafter"/>
</dbReference>
<dbReference type="InterPro" id="IPR050471">
    <property type="entry name" value="AB_hydrolase"/>
</dbReference>
<dbReference type="Pfam" id="PF00561">
    <property type="entry name" value="Abhydrolase_1"/>
    <property type="match status" value="1"/>
</dbReference>
<keyword evidence="2" id="KW-0378">Hydrolase</keyword>
<evidence type="ECO:0000313" key="3">
    <source>
        <dbReference type="Proteomes" id="UP000305792"/>
    </source>
</evidence>
<gene>
    <name evidence="2" type="ORF">E9998_24440</name>
</gene>
<dbReference type="RefSeq" id="WP_136532367.1">
    <property type="nucleotide sequence ID" value="NZ_STGX01000026.1"/>
</dbReference>
<accession>A0A4S8P272</accession>
<dbReference type="Gene3D" id="3.40.50.1820">
    <property type="entry name" value="alpha/beta hydrolase"/>
    <property type="match status" value="1"/>
</dbReference>